<evidence type="ECO:0000256" key="7">
    <source>
        <dbReference type="SAM" id="MobiDB-lite"/>
    </source>
</evidence>
<evidence type="ECO:0000256" key="1">
    <source>
        <dbReference type="ARBA" id="ARBA00008184"/>
    </source>
</evidence>
<evidence type="ECO:0000256" key="4">
    <source>
        <dbReference type="ARBA" id="ARBA00023204"/>
    </source>
</evidence>
<keyword evidence="3 5" id="KW-0378">Hydrolase</keyword>
<accession>A0A830I5A7</accession>
<comment type="similarity">
    <text evidence="1 5">Belongs to the uracil-DNA glycosylase (UDG) superfamily. UNG family.</text>
</comment>
<feature type="active site" description="Proton acceptor" evidence="5 6">
    <location>
        <position position="174"/>
    </location>
</feature>
<evidence type="ECO:0000256" key="2">
    <source>
        <dbReference type="ARBA" id="ARBA00022763"/>
    </source>
</evidence>
<dbReference type="GO" id="GO:0005634">
    <property type="term" value="C:nucleus"/>
    <property type="evidence" value="ECO:0007669"/>
    <property type="project" value="UniProtKB-SubCell"/>
</dbReference>
<dbReference type="PROSITE" id="PS00130">
    <property type="entry name" value="U_DNA_GLYCOSYLASE"/>
    <property type="match status" value="1"/>
</dbReference>
<comment type="function">
    <text evidence="5">Excises uracil residues from the DNA which can arise as a result of misincorporation of dUMP residues by DNA polymerase or due to deamination of cytosine.</text>
</comment>
<keyword evidence="4 5" id="KW-0234">DNA repair</keyword>
<name>A0A830I5A7_9CHLO</name>
<comment type="catalytic activity">
    <reaction evidence="5">
        <text>Hydrolyzes single-stranded DNA or mismatched double-stranded DNA and polynucleotides, releasing free uracil.</text>
        <dbReference type="EC" id="3.2.2.27"/>
    </reaction>
</comment>
<evidence type="ECO:0000259" key="8">
    <source>
        <dbReference type="SMART" id="SM00986"/>
    </source>
</evidence>
<dbReference type="HAMAP" id="MF_00148">
    <property type="entry name" value="UDG"/>
    <property type="match status" value="1"/>
</dbReference>
<keyword evidence="10" id="KW-1185">Reference proteome</keyword>
<organism evidence="9 10">
    <name type="scientific">Pycnococcus provasolii</name>
    <dbReference type="NCBI Taxonomy" id="41880"/>
    <lineage>
        <taxon>Eukaryota</taxon>
        <taxon>Viridiplantae</taxon>
        <taxon>Chlorophyta</taxon>
        <taxon>Pseudoscourfieldiophyceae</taxon>
        <taxon>Pseudoscourfieldiales</taxon>
        <taxon>Pycnococcaceae</taxon>
        <taxon>Pycnococcus</taxon>
    </lineage>
</organism>
<comment type="subcellular location">
    <subcellularLocation>
        <location evidence="5">Mitochondrion</location>
    </subcellularLocation>
    <subcellularLocation>
        <location evidence="5">Nucleus</location>
    </subcellularLocation>
</comment>
<keyword evidence="2 5" id="KW-0227">DNA damage</keyword>
<dbReference type="GO" id="GO:0004844">
    <property type="term" value="F:uracil DNA N-glycosylase activity"/>
    <property type="evidence" value="ECO:0007669"/>
    <property type="project" value="UniProtKB-UniRule"/>
</dbReference>
<dbReference type="PANTHER" id="PTHR11264">
    <property type="entry name" value="URACIL-DNA GLYCOSYLASE"/>
    <property type="match status" value="1"/>
</dbReference>
<proteinExistence type="inferred from homology"/>
<comment type="caution">
    <text evidence="9">The sequence shown here is derived from an EMBL/GenBank/DDBJ whole genome shotgun (WGS) entry which is preliminary data.</text>
</comment>
<dbReference type="EMBL" id="BNJQ01000039">
    <property type="protein sequence ID" value="GHP12219.1"/>
    <property type="molecule type" value="Genomic_DNA"/>
</dbReference>
<dbReference type="Pfam" id="PF03167">
    <property type="entry name" value="UDG"/>
    <property type="match status" value="1"/>
</dbReference>
<feature type="domain" description="Uracil-DNA glycosylase-like" evidence="8">
    <location>
        <begin position="159"/>
        <end position="361"/>
    </location>
</feature>
<dbReference type="OrthoDB" id="10031947at2759"/>
<reference evidence="9" key="1">
    <citation type="submission" date="2020-10" db="EMBL/GenBank/DDBJ databases">
        <title>Unveiling of a novel bifunctional photoreceptor, Dualchrome1, isolated from a cosmopolitan green alga.</title>
        <authorList>
            <person name="Suzuki S."/>
            <person name="Kawachi M."/>
        </authorList>
    </citation>
    <scope>NUCLEOTIDE SEQUENCE</scope>
    <source>
        <strain evidence="9">NIES 2893</strain>
    </source>
</reference>
<evidence type="ECO:0000313" key="10">
    <source>
        <dbReference type="Proteomes" id="UP000660262"/>
    </source>
</evidence>
<dbReference type="SMART" id="SM00987">
    <property type="entry name" value="UreE_C"/>
    <property type="match status" value="1"/>
</dbReference>
<evidence type="ECO:0000313" key="9">
    <source>
        <dbReference type="EMBL" id="GHP12219.1"/>
    </source>
</evidence>
<dbReference type="Proteomes" id="UP000660262">
    <property type="component" value="Unassembled WGS sequence"/>
</dbReference>
<dbReference type="Gene3D" id="3.40.470.10">
    <property type="entry name" value="Uracil-DNA glycosylase-like domain"/>
    <property type="match status" value="1"/>
</dbReference>
<evidence type="ECO:0000256" key="5">
    <source>
        <dbReference type="HAMAP-Rule" id="MF_03166"/>
    </source>
</evidence>
<dbReference type="SMART" id="SM00986">
    <property type="entry name" value="UDG"/>
    <property type="match status" value="1"/>
</dbReference>
<dbReference type="NCBIfam" id="NF003592">
    <property type="entry name" value="PRK05254.1-5"/>
    <property type="match status" value="1"/>
</dbReference>
<feature type="region of interest" description="Disordered" evidence="7">
    <location>
        <begin position="269"/>
        <end position="292"/>
    </location>
</feature>
<protein>
    <recommendedName>
        <fullName evidence="5">Uracil-DNA glycosylase</fullName>
        <shortName evidence="5">UDG</shortName>
        <ecNumber evidence="5">3.2.2.27</ecNumber>
    </recommendedName>
</protein>
<dbReference type="CDD" id="cd10027">
    <property type="entry name" value="UDG-F1-like"/>
    <property type="match status" value="1"/>
</dbReference>
<dbReference type="AlphaFoldDB" id="A0A830I5A7"/>
<keyword evidence="5" id="KW-0539">Nucleus</keyword>
<sequence length="374" mass="41175">MASPTTNKVPNAFSRLMEASKHSKKKSSKKDSNVSVVGVSVSSDVLDCINENPMAQAQAQAHSSCGSEVNKLVALARQRHASVVKMCDHEKASLMSPHPQYAFYPPLAELIMEPSWRDALANEVTKPYFQKTLQDMLAQETKAKKTIYPQPCDTFRALNATPLSAVKAVILGQDPYHGPKQAMGLCFSVPNGVAIPPSLLNMYKEMESDLGAKRPTHGNLERWAAQGVLLLNTVLSVRSSEANSHQKRGWEIFTDACIRRVCTYQPEKNRNDDDDDVVEPSAKRAKVDDDDDESSKLMTNAVVFLLWGRCAQEKERLVTAARSDGQVKRTLYVLKAPHPSGLSAHRGFFGCKHFSQANALLAKHGESAIAWGDL</sequence>
<dbReference type="InterPro" id="IPR005122">
    <property type="entry name" value="Uracil-DNA_glycosylase-like"/>
</dbReference>
<evidence type="ECO:0000256" key="3">
    <source>
        <dbReference type="ARBA" id="ARBA00022801"/>
    </source>
</evidence>
<gene>
    <name evidence="9" type="ORF">PPROV_001094700</name>
</gene>
<dbReference type="InterPro" id="IPR036895">
    <property type="entry name" value="Uracil-DNA_glycosylase-like_sf"/>
</dbReference>
<dbReference type="PANTHER" id="PTHR11264:SF0">
    <property type="entry name" value="URACIL-DNA GLYCOSYLASE"/>
    <property type="match status" value="1"/>
</dbReference>
<dbReference type="GO" id="GO:0005739">
    <property type="term" value="C:mitochondrion"/>
    <property type="evidence" value="ECO:0007669"/>
    <property type="project" value="UniProtKB-SubCell"/>
</dbReference>
<dbReference type="EC" id="3.2.2.27" evidence="5"/>
<dbReference type="InterPro" id="IPR018085">
    <property type="entry name" value="Ura-DNA_Glyclase_AS"/>
</dbReference>
<dbReference type="SUPFAM" id="SSF52141">
    <property type="entry name" value="Uracil-DNA glycosylase-like"/>
    <property type="match status" value="2"/>
</dbReference>
<evidence type="ECO:0000256" key="6">
    <source>
        <dbReference type="PROSITE-ProRule" id="PRU10072"/>
    </source>
</evidence>
<keyword evidence="5" id="KW-0496">Mitochondrion</keyword>
<dbReference type="NCBIfam" id="NF003588">
    <property type="entry name" value="PRK05254.1-1"/>
    <property type="match status" value="1"/>
</dbReference>
<dbReference type="GO" id="GO:0097510">
    <property type="term" value="P:base-excision repair, AP site formation via deaminated base removal"/>
    <property type="evidence" value="ECO:0007669"/>
    <property type="project" value="TreeGrafter"/>
</dbReference>
<dbReference type="InterPro" id="IPR002043">
    <property type="entry name" value="UDG_fam1"/>
</dbReference>